<proteinExistence type="predicted"/>
<comment type="caution">
    <text evidence="2">The sequence shown here is derived from an EMBL/GenBank/DDBJ whole genome shotgun (WGS) entry which is preliminary data.</text>
</comment>
<dbReference type="EMBL" id="BHVZ01000010">
    <property type="protein sequence ID" value="GCB30207.1"/>
    <property type="molecule type" value="Genomic_DNA"/>
</dbReference>
<evidence type="ECO:0000313" key="3">
    <source>
        <dbReference type="Proteomes" id="UP000287361"/>
    </source>
</evidence>
<reference evidence="2 3" key="1">
    <citation type="submission" date="2018-10" db="EMBL/GenBank/DDBJ databases">
        <title>Draft Genome Sequence of Anaerotignum sp. KCTC 15736.</title>
        <authorList>
            <person name="Choi S.H."/>
            <person name="Kim J.S."/>
            <person name="Kang S.W."/>
            <person name="Lee J.S."/>
            <person name="Park S.H."/>
        </authorList>
    </citation>
    <scope>NUCLEOTIDE SEQUENCE [LARGE SCALE GENOMIC DNA]</scope>
    <source>
        <strain evidence="2 3">KCTC 15736</strain>
    </source>
</reference>
<organism evidence="2 3">
    <name type="scientific">Anaerotignum faecicola</name>
    <dbReference type="NCBI Taxonomy" id="2358141"/>
    <lineage>
        <taxon>Bacteria</taxon>
        <taxon>Bacillati</taxon>
        <taxon>Bacillota</taxon>
        <taxon>Clostridia</taxon>
        <taxon>Lachnospirales</taxon>
        <taxon>Anaerotignaceae</taxon>
        <taxon>Anaerotignum</taxon>
    </lineage>
</organism>
<keyword evidence="1" id="KW-0175">Coiled coil</keyword>
<dbReference type="Proteomes" id="UP000287361">
    <property type="component" value="Unassembled WGS sequence"/>
</dbReference>
<evidence type="ECO:0000313" key="2">
    <source>
        <dbReference type="EMBL" id="GCB30207.1"/>
    </source>
</evidence>
<feature type="coiled-coil region" evidence="1">
    <location>
        <begin position="369"/>
        <end position="403"/>
    </location>
</feature>
<accession>A0A401LF53</accession>
<gene>
    <name evidence="2" type="ORF">KGMB03357_18680</name>
</gene>
<name>A0A401LF53_9FIRM</name>
<keyword evidence="3" id="KW-1185">Reference proteome</keyword>
<dbReference type="AlphaFoldDB" id="A0A401LF53"/>
<sequence>MQNPYVKYLKTKNGYFYLFYYEHGNIFCRSFSHDGWTVPQKIAEKASPVFSVCQYEAITYLLYSGGEGQLYLASSADFASWEHRPLRNGTSPTDRTRFFLLPSKEAFHIIYHLPTEATGVDSLVYSVFRNGQWEKPYQIDRFLSLKQTPFLARRLSDAHIILYYRTGRNVLSAREMLLTPYTIGSVTPLIQTPTPCTDLSIINDTERIHILYIVRNMFRTQVVYQYKHTVAISTPRILWEDTNCENCLAYQENGRLILMWTANGQPFRCISENGGASFGAVERYMEKFPAYCIKGELLGANDAALNAAECYGNGQHGFLPAVFAPSPLPEAPKAAKQAEEDDYSKAYTALQASHKKQIEEFSVLLEQRSDEIAAVNARWKTQLEKMEQELSALRMENAQLRQSSLPEQAEKES</sequence>
<protein>
    <submittedName>
        <fullName evidence="2">Uncharacterized protein</fullName>
    </submittedName>
</protein>
<evidence type="ECO:0000256" key="1">
    <source>
        <dbReference type="SAM" id="Coils"/>
    </source>
</evidence>
<dbReference type="OrthoDB" id="2066959at2"/>